<keyword evidence="1" id="KW-0732">Signal</keyword>
<dbReference type="Proteomes" id="UP000504636">
    <property type="component" value="Unplaced"/>
</dbReference>
<dbReference type="AlphaFoldDB" id="A0A6A6YAI3"/>
<evidence type="ECO:0000313" key="4">
    <source>
        <dbReference type="RefSeq" id="XP_033572593.1"/>
    </source>
</evidence>
<dbReference type="RefSeq" id="XP_033572593.1">
    <property type="nucleotide sequence ID" value="XM_033725922.1"/>
</dbReference>
<evidence type="ECO:0000313" key="3">
    <source>
        <dbReference type="Proteomes" id="UP000504636"/>
    </source>
</evidence>
<organism evidence="2">
    <name type="scientific">Mytilinidion resinicola</name>
    <dbReference type="NCBI Taxonomy" id="574789"/>
    <lineage>
        <taxon>Eukaryota</taxon>
        <taxon>Fungi</taxon>
        <taxon>Dikarya</taxon>
        <taxon>Ascomycota</taxon>
        <taxon>Pezizomycotina</taxon>
        <taxon>Dothideomycetes</taxon>
        <taxon>Pleosporomycetidae</taxon>
        <taxon>Mytilinidiales</taxon>
        <taxon>Mytilinidiaceae</taxon>
        <taxon>Mytilinidion</taxon>
    </lineage>
</organism>
<reference evidence="4" key="3">
    <citation type="submission" date="2025-04" db="UniProtKB">
        <authorList>
            <consortium name="RefSeq"/>
        </authorList>
    </citation>
    <scope>IDENTIFICATION</scope>
    <source>
        <strain evidence="4">CBS 304.34</strain>
    </source>
</reference>
<keyword evidence="3" id="KW-1185">Reference proteome</keyword>
<accession>A0A6A6YAI3</accession>
<name>A0A6A6YAI3_9PEZI</name>
<gene>
    <name evidence="2 4" type="ORF">BDZ99DRAFT_524589</name>
</gene>
<proteinExistence type="predicted"/>
<protein>
    <submittedName>
        <fullName evidence="2 4">Uncharacterized protein</fullName>
    </submittedName>
</protein>
<feature type="signal peptide" evidence="1">
    <location>
        <begin position="1"/>
        <end position="21"/>
    </location>
</feature>
<reference evidence="4" key="2">
    <citation type="submission" date="2020-04" db="EMBL/GenBank/DDBJ databases">
        <authorList>
            <consortium name="NCBI Genome Project"/>
        </authorList>
    </citation>
    <scope>NUCLEOTIDE SEQUENCE</scope>
    <source>
        <strain evidence="4">CBS 304.34</strain>
    </source>
</reference>
<evidence type="ECO:0000313" key="2">
    <source>
        <dbReference type="EMBL" id="KAF2805629.1"/>
    </source>
</evidence>
<reference evidence="2 4" key="1">
    <citation type="journal article" date="2020" name="Stud. Mycol.">
        <title>101 Dothideomycetes genomes: a test case for predicting lifestyles and emergence of pathogens.</title>
        <authorList>
            <person name="Haridas S."/>
            <person name="Albert R."/>
            <person name="Binder M."/>
            <person name="Bloem J."/>
            <person name="Labutti K."/>
            <person name="Salamov A."/>
            <person name="Andreopoulos B."/>
            <person name="Baker S."/>
            <person name="Barry K."/>
            <person name="Bills G."/>
            <person name="Bluhm B."/>
            <person name="Cannon C."/>
            <person name="Castanera R."/>
            <person name="Culley D."/>
            <person name="Daum C."/>
            <person name="Ezra D."/>
            <person name="Gonzalez J."/>
            <person name="Henrissat B."/>
            <person name="Kuo A."/>
            <person name="Liang C."/>
            <person name="Lipzen A."/>
            <person name="Lutzoni F."/>
            <person name="Magnuson J."/>
            <person name="Mondo S."/>
            <person name="Nolan M."/>
            <person name="Ohm R."/>
            <person name="Pangilinan J."/>
            <person name="Park H.-J."/>
            <person name="Ramirez L."/>
            <person name="Alfaro M."/>
            <person name="Sun H."/>
            <person name="Tritt A."/>
            <person name="Yoshinaga Y."/>
            <person name="Zwiers L.-H."/>
            <person name="Turgeon B."/>
            <person name="Goodwin S."/>
            <person name="Spatafora J."/>
            <person name="Crous P."/>
            <person name="Grigoriev I."/>
        </authorList>
    </citation>
    <scope>NUCLEOTIDE SEQUENCE</scope>
    <source>
        <strain evidence="2 4">CBS 304.34</strain>
    </source>
</reference>
<sequence length="153" mass="17585">MSSRPVLRIHTVLLTSAGSQGLLTGTCPVLLRAPGWTLGSGSCRGWWYRGLAFGGTEVHYPIFQWQYNPGKEGVSNYANSREDELWRIQYRSPQKGESHDDRQREFWMPEYEWDALRTLIERDGVMSDPQEQGMLLLDNGWHIWDGNEGVLVE</sequence>
<evidence type="ECO:0000256" key="1">
    <source>
        <dbReference type="SAM" id="SignalP"/>
    </source>
</evidence>
<dbReference type="EMBL" id="MU003709">
    <property type="protein sequence ID" value="KAF2805629.1"/>
    <property type="molecule type" value="Genomic_DNA"/>
</dbReference>
<dbReference type="GeneID" id="54466815"/>
<feature type="chain" id="PRO_5044628943" evidence="1">
    <location>
        <begin position="22"/>
        <end position="153"/>
    </location>
</feature>